<dbReference type="STRING" id="370438.PTH_0557"/>
<proteinExistence type="predicted"/>
<dbReference type="AlphaFoldDB" id="A5D4V1"/>
<sequence>MKYDVVIAGAGPAGSTLARRLAGAGLEVLVLEKEFMPREKPCGGGITYKAARLLDFPWQDVIEDTVHTAVFSYQGKSEVTVRLKTPLAYMVTRSSFDRMLADRARQAGACLVEGAPVKDIAVENGLVTVAAAGETYHGRLFVGADGVNGRSAMLLGLHHPGETGPTLEAEVACPPEVLEQKRGTIRLDCGAVPWGYGWVFPKRDRLSTGVGAFTRKVKELKKLLGGFLAREGLGSARILSLRGYPIPSGGRKKRIHSRSALLIGDAAGLVDPFSGEGIYYAIKSAHLAAEAILDSRAQPEGAPGLYQSLVDRHVTAELMEARRLARVFYTFPRVAFGLVEKNPDIAGQLCQIVCGEGNYSGLKEAAAEVIRAILSRKRTAGSLPHH</sequence>
<evidence type="ECO:0000259" key="1">
    <source>
        <dbReference type="Pfam" id="PF01494"/>
    </source>
</evidence>
<keyword evidence="3" id="KW-1185">Reference proteome</keyword>
<evidence type="ECO:0000313" key="3">
    <source>
        <dbReference type="Proteomes" id="UP000006556"/>
    </source>
</evidence>
<dbReference type="Gene3D" id="3.50.50.60">
    <property type="entry name" value="FAD/NAD(P)-binding domain"/>
    <property type="match status" value="1"/>
</dbReference>
<dbReference type="SUPFAM" id="SSF51905">
    <property type="entry name" value="FAD/NAD(P)-binding domain"/>
    <property type="match status" value="1"/>
</dbReference>
<feature type="domain" description="FAD-binding" evidence="1">
    <location>
        <begin position="2"/>
        <end position="164"/>
    </location>
</feature>
<dbReference type="KEGG" id="pth:PTH_0557"/>
<dbReference type="InterPro" id="IPR002938">
    <property type="entry name" value="FAD-bd"/>
</dbReference>
<dbReference type="PANTHER" id="PTHR42685:SF22">
    <property type="entry name" value="CONDITIONED MEDIUM FACTOR RECEPTOR 1"/>
    <property type="match status" value="1"/>
</dbReference>
<organism evidence="2 3">
    <name type="scientific">Pelotomaculum thermopropionicum (strain DSM 13744 / JCM 10971 / SI)</name>
    <dbReference type="NCBI Taxonomy" id="370438"/>
    <lineage>
        <taxon>Bacteria</taxon>
        <taxon>Bacillati</taxon>
        <taxon>Bacillota</taxon>
        <taxon>Clostridia</taxon>
        <taxon>Eubacteriales</taxon>
        <taxon>Desulfotomaculaceae</taxon>
        <taxon>Pelotomaculum</taxon>
    </lineage>
</organism>
<dbReference type="InterPro" id="IPR050407">
    <property type="entry name" value="Geranylgeranyl_reductase"/>
</dbReference>
<dbReference type="PANTHER" id="PTHR42685">
    <property type="entry name" value="GERANYLGERANYL DIPHOSPHATE REDUCTASE"/>
    <property type="match status" value="1"/>
</dbReference>
<dbReference type="PRINTS" id="PR00420">
    <property type="entry name" value="RNGMNOXGNASE"/>
</dbReference>
<dbReference type="eggNOG" id="COG0644">
    <property type="taxonomic scope" value="Bacteria"/>
</dbReference>
<gene>
    <name evidence="2" type="primary">FixC</name>
    <name evidence="2" type="ordered locus">PTH_0557</name>
</gene>
<dbReference type="EMBL" id="AP009389">
    <property type="protein sequence ID" value="BAF58738.1"/>
    <property type="molecule type" value="Genomic_DNA"/>
</dbReference>
<evidence type="ECO:0000313" key="2">
    <source>
        <dbReference type="EMBL" id="BAF58738.1"/>
    </source>
</evidence>
<dbReference type="InterPro" id="IPR011777">
    <property type="entry name" value="Geranylgeranyl_Rdtase_fam"/>
</dbReference>
<accession>A5D4V1</accession>
<dbReference type="GO" id="GO:0071949">
    <property type="term" value="F:FAD binding"/>
    <property type="evidence" value="ECO:0007669"/>
    <property type="project" value="InterPro"/>
</dbReference>
<dbReference type="GO" id="GO:0016628">
    <property type="term" value="F:oxidoreductase activity, acting on the CH-CH group of donors, NAD or NADP as acceptor"/>
    <property type="evidence" value="ECO:0007669"/>
    <property type="project" value="InterPro"/>
</dbReference>
<name>A5D4V1_PELTS</name>
<protein>
    <submittedName>
        <fullName evidence="2">Dehydrogenases</fullName>
    </submittedName>
</protein>
<dbReference type="HOGENOM" id="CLU_024648_5_0_9"/>
<dbReference type="Pfam" id="PF01494">
    <property type="entry name" value="FAD_binding_3"/>
    <property type="match status" value="1"/>
</dbReference>
<reference evidence="3" key="1">
    <citation type="journal article" date="2008" name="Genome Res.">
        <title>The genome of Pelotomaculum thermopropionicum reveals niche-associated evolution in anaerobic microbiota.</title>
        <authorList>
            <person name="Kosaka T."/>
            <person name="Kato S."/>
            <person name="Shimoyama T."/>
            <person name="Ishii S."/>
            <person name="Abe T."/>
            <person name="Watanabe K."/>
        </authorList>
    </citation>
    <scope>NUCLEOTIDE SEQUENCE [LARGE SCALE GENOMIC DNA]</scope>
    <source>
        <strain evidence="3">DSM 13744 / JCM 10971 / SI</strain>
    </source>
</reference>
<dbReference type="Proteomes" id="UP000006556">
    <property type="component" value="Chromosome"/>
</dbReference>
<dbReference type="NCBIfam" id="TIGR02032">
    <property type="entry name" value="GG-red-SF"/>
    <property type="match status" value="1"/>
</dbReference>
<dbReference type="InterPro" id="IPR036188">
    <property type="entry name" value="FAD/NAD-bd_sf"/>
</dbReference>